<proteinExistence type="inferred from homology"/>
<dbReference type="InterPro" id="IPR013325">
    <property type="entry name" value="RNA_pol_sigma_r2"/>
</dbReference>
<dbReference type="InterPro" id="IPR013249">
    <property type="entry name" value="RNA_pol_sigma70_r4_t2"/>
</dbReference>
<dbReference type="Pfam" id="PF08281">
    <property type="entry name" value="Sigma70_r4_2"/>
    <property type="match status" value="1"/>
</dbReference>
<dbReference type="InterPro" id="IPR039425">
    <property type="entry name" value="RNA_pol_sigma-70-like"/>
</dbReference>
<dbReference type="EMBL" id="JBEGDG010000006">
    <property type="protein sequence ID" value="MEQ6354951.1"/>
    <property type="molecule type" value="Genomic_DNA"/>
</dbReference>
<reference evidence="7 8" key="1">
    <citation type="submission" date="2024-06" db="EMBL/GenBank/DDBJ databases">
        <title>Lysinibacillus zambalefons sp. nov., a Novel Firmicute Isolated from the Poon Bato Zambales Hyperalkaline Spring.</title>
        <authorList>
            <person name="Aja J.A."/>
            <person name="Lazaro J.E.H."/>
            <person name="Llorin L.D."/>
            <person name="Lim K.R."/>
            <person name="Teodosio J."/>
            <person name="Dalisay D.S."/>
        </authorList>
    </citation>
    <scope>NUCLEOTIDE SEQUENCE [LARGE SCALE GENOMIC DNA]</scope>
    <source>
        <strain evidence="7 8">M3</strain>
    </source>
</reference>
<evidence type="ECO:0000256" key="1">
    <source>
        <dbReference type="ARBA" id="ARBA00010641"/>
    </source>
</evidence>
<gene>
    <name evidence="7" type="primary">sigX</name>
    <name evidence="7" type="ORF">ABNX05_10025</name>
</gene>
<comment type="caution">
    <text evidence="7">The sequence shown here is derived from an EMBL/GenBank/DDBJ whole genome shotgun (WGS) entry which is preliminary data.</text>
</comment>
<dbReference type="InterPro" id="IPR013324">
    <property type="entry name" value="RNA_pol_sigma_r3/r4-like"/>
</dbReference>
<evidence type="ECO:0000256" key="2">
    <source>
        <dbReference type="ARBA" id="ARBA00023015"/>
    </source>
</evidence>
<dbReference type="Pfam" id="PF04542">
    <property type="entry name" value="Sigma70_r2"/>
    <property type="match status" value="1"/>
</dbReference>
<comment type="similarity">
    <text evidence="1">Belongs to the sigma-70 factor family. ECF subfamily.</text>
</comment>
<sequence>MNDSVFHRLYDAYHQDVFQFLIYLVKNRTLAEDLAHEVYVRVLRSYDKFAGNSSEKTWLFAIAKNVAIDHFRKQAVRQKHSLDFFDWETEQLHSTTPLPEDVLQVNDEFMQVQSALEHCTGDQKMVIIMRYFQELSIAETAQILDWTEAKVKTTQHRAIKFLKQQLQQVREREAKR</sequence>
<keyword evidence="4" id="KW-0804">Transcription</keyword>
<dbReference type="Gene3D" id="1.10.10.10">
    <property type="entry name" value="Winged helix-like DNA-binding domain superfamily/Winged helix DNA-binding domain"/>
    <property type="match status" value="1"/>
</dbReference>
<feature type="domain" description="RNA polymerase sigma-70 region 2" evidence="5">
    <location>
        <begin position="9"/>
        <end position="75"/>
    </location>
</feature>
<feature type="domain" description="RNA polymerase sigma factor 70 region 4 type 2" evidence="6">
    <location>
        <begin position="110"/>
        <end position="162"/>
    </location>
</feature>
<keyword evidence="2" id="KW-0805">Transcription regulation</keyword>
<evidence type="ECO:0000259" key="5">
    <source>
        <dbReference type="Pfam" id="PF04542"/>
    </source>
</evidence>
<evidence type="ECO:0000259" key="6">
    <source>
        <dbReference type="Pfam" id="PF08281"/>
    </source>
</evidence>
<dbReference type="SUPFAM" id="SSF88659">
    <property type="entry name" value="Sigma3 and sigma4 domains of RNA polymerase sigma factors"/>
    <property type="match status" value="1"/>
</dbReference>
<dbReference type="NCBIfam" id="NF007220">
    <property type="entry name" value="PRK09639.1-5"/>
    <property type="match status" value="1"/>
</dbReference>
<dbReference type="PANTHER" id="PTHR43133:SF60">
    <property type="entry name" value="RNA POLYMERASE SIGMA FACTOR SIGV"/>
    <property type="match status" value="1"/>
</dbReference>
<evidence type="ECO:0000256" key="3">
    <source>
        <dbReference type="ARBA" id="ARBA00023082"/>
    </source>
</evidence>
<dbReference type="CDD" id="cd06171">
    <property type="entry name" value="Sigma70_r4"/>
    <property type="match status" value="1"/>
</dbReference>
<organism evidence="7 8">
    <name type="scientific">Lysinibacillus zambalensis</name>
    <dbReference type="NCBI Taxonomy" id="3160866"/>
    <lineage>
        <taxon>Bacteria</taxon>
        <taxon>Bacillati</taxon>
        <taxon>Bacillota</taxon>
        <taxon>Bacilli</taxon>
        <taxon>Bacillales</taxon>
        <taxon>Bacillaceae</taxon>
        <taxon>Lysinibacillus</taxon>
    </lineage>
</organism>
<dbReference type="InterPro" id="IPR036388">
    <property type="entry name" value="WH-like_DNA-bd_sf"/>
</dbReference>
<evidence type="ECO:0000313" key="7">
    <source>
        <dbReference type="EMBL" id="MEQ6354951.1"/>
    </source>
</evidence>
<dbReference type="RefSeq" id="WP_349659596.1">
    <property type="nucleotide sequence ID" value="NZ_JBEGDG010000006.1"/>
</dbReference>
<evidence type="ECO:0000256" key="4">
    <source>
        <dbReference type="ARBA" id="ARBA00023163"/>
    </source>
</evidence>
<dbReference type="Gene3D" id="1.10.1740.10">
    <property type="match status" value="1"/>
</dbReference>
<dbReference type="InterPro" id="IPR014284">
    <property type="entry name" value="RNA_pol_sigma-70_dom"/>
</dbReference>
<dbReference type="PANTHER" id="PTHR43133">
    <property type="entry name" value="RNA POLYMERASE ECF-TYPE SIGMA FACTO"/>
    <property type="match status" value="1"/>
</dbReference>
<evidence type="ECO:0000313" key="8">
    <source>
        <dbReference type="Proteomes" id="UP001478862"/>
    </source>
</evidence>
<accession>A0ABV1MR13</accession>
<dbReference type="Proteomes" id="UP001478862">
    <property type="component" value="Unassembled WGS sequence"/>
</dbReference>
<dbReference type="InterPro" id="IPR007627">
    <property type="entry name" value="RNA_pol_sigma70_r2"/>
</dbReference>
<keyword evidence="8" id="KW-1185">Reference proteome</keyword>
<dbReference type="SUPFAM" id="SSF88946">
    <property type="entry name" value="Sigma2 domain of RNA polymerase sigma factors"/>
    <property type="match status" value="1"/>
</dbReference>
<name>A0ABV1MR13_9BACI</name>
<keyword evidence="3" id="KW-0731">Sigma factor</keyword>
<protein>
    <submittedName>
        <fullName evidence="7">RNA polymerase sigma factor SigX</fullName>
    </submittedName>
</protein>
<dbReference type="NCBIfam" id="TIGR02937">
    <property type="entry name" value="sigma70-ECF"/>
    <property type="match status" value="1"/>
</dbReference>